<dbReference type="EMBL" id="JAGIBU010000004">
    <property type="protein sequence ID" value="MBS7824699.1"/>
    <property type="molecule type" value="Genomic_DNA"/>
</dbReference>
<dbReference type="AlphaFoldDB" id="A0AB35BWQ0"/>
<accession>A0AB35BWQ0</accession>
<organism evidence="1 2">
    <name type="scientific">Wohlfahrtiimonas chitiniclastica</name>
    <dbReference type="NCBI Taxonomy" id="400946"/>
    <lineage>
        <taxon>Bacteria</taxon>
        <taxon>Pseudomonadati</taxon>
        <taxon>Pseudomonadota</taxon>
        <taxon>Gammaproteobacteria</taxon>
        <taxon>Cardiobacteriales</taxon>
        <taxon>Ignatzschineriaceae</taxon>
        <taxon>Wohlfahrtiimonas</taxon>
    </lineage>
</organism>
<sequence>MRLDQLIQQMNEEPDDIIAFLSAITDEEIQALKNNKHQQELQKLNEYIEDILMMLQMTASGGHLIDVAQLRQLQEEIFREM</sequence>
<protein>
    <submittedName>
        <fullName evidence="1">Uncharacterized protein</fullName>
    </submittedName>
</protein>
<dbReference type="Proteomes" id="UP000680020">
    <property type="component" value="Unassembled WGS sequence"/>
</dbReference>
<evidence type="ECO:0000313" key="1">
    <source>
        <dbReference type="EMBL" id="MBS7824699.1"/>
    </source>
</evidence>
<comment type="caution">
    <text evidence="1">The sequence shown here is derived from an EMBL/GenBank/DDBJ whole genome shotgun (WGS) entry which is preliminary data.</text>
</comment>
<reference evidence="1" key="1">
    <citation type="submission" date="2021-03" db="EMBL/GenBank/DDBJ databases">
        <title>Identification and antibiotic profiling of Wohlfahrtiimonas chitiniclastica, an underestimated human pathogen.</title>
        <authorList>
            <person name="Kopf A."/>
            <person name="Bunk B."/>
            <person name="Coldewey S."/>
            <person name="Gunzer F."/>
            <person name="Riedel T."/>
            <person name="Schroettner P."/>
        </authorList>
    </citation>
    <scope>NUCLEOTIDE SEQUENCE</scope>
    <source>
        <strain evidence="1">DSM 100917</strain>
    </source>
</reference>
<name>A0AB35BWQ0_9GAMM</name>
<gene>
    <name evidence="1" type="ORF">J7561_05715</name>
</gene>
<dbReference type="RefSeq" id="WP_213403863.1">
    <property type="nucleotide sequence ID" value="NZ_JAGIBT010000005.1"/>
</dbReference>
<evidence type="ECO:0000313" key="2">
    <source>
        <dbReference type="Proteomes" id="UP000680020"/>
    </source>
</evidence>
<proteinExistence type="predicted"/>